<feature type="non-terminal residue" evidence="1">
    <location>
        <position position="72"/>
    </location>
</feature>
<organism evidence="1 2">
    <name type="scientific">Aphis craccivora</name>
    <name type="common">Cowpea aphid</name>
    <dbReference type="NCBI Taxonomy" id="307492"/>
    <lineage>
        <taxon>Eukaryota</taxon>
        <taxon>Metazoa</taxon>
        <taxon>Ecdysozoa</taxon>
        <taxon>Arthropoda</taxon>
        <taxon>Hexapoda</taxon>
        <taxon>Insecta</taxon>
        <taxon>Pterygota</taxon>
        <taxon>Neoptera</taxon>
        <taxon>Paraneoptera</taxon>
        <taxon>Hemiptera</taxon>
        <taxon>Sternorrhyncha</taxon>
        <taxon>Aphidomorpha</taxon>
        <taxon>Aphidoidea</taxon>
        <taxon>Aphididae</taxon>
        <taxon>Aphidini</taxon>
        <taxon>Aphis</taxon>
        <taxon>Aphis</taxon>
    </lineage>
</organism>
<accession>A0A6G0VYV8</accession>
<dbReference type="Proteomes" id="UP000478052">
    <property type="component" value="Unassembled WGS sequence"/>
</dbReference>
<keyword evidence="2" id="KW-1185">Reference proteome</keyword>
<name>A0A6G0VYV8_APHCR</name>
<evidence type="ECO:0000313" key="2">
    <source>
        <dbReference type="Proteomes" id="UP000478052"/>
    </source>
</evidence>
<gene>
    <name evidence="1" type="ORF">FWK35_00031317</name>
</gene>
<dbReference type="AlphaFoldDB" id="A0A6G0VYV8"/>
<comment type="caution">
    <text evidence="1">The sequence shown here is derived from an EMBL/GenBank/DDBJ whole genome shotgun (WGS) entry which is preliminary data.</text>
</comment>
<proteinExistence type="predicted"/>
<sequence length="72" mass="8704">MQCLEGTSSKRNGFLERVPSLRNKERNEFLFIKKERGTERVLLFKEKLRNIFFLSVNIQYSQYLLFVIKCQK</sequence>
<dbReference type="EMBL" id="VUJU01011133">
    <property type="protein sequence ID" value="KAF0711877.1"/>
    <property type="molecule type" value="Genomic_DNA"/>
</dbReference>
<protein>
    <submittedName>
        <fullName evidence="1">Uncharacterized protein</fullName>
    </submittedName>
</protein>
<evidence type="ECO:0000313" key="1">
    <source>
        <dbReference type="EMBL" id="KAF0711877.1"/>
    </source>
</evidence>
<reference evidence="1 2" key="1">
    <citation type="submission" date="2019-08" db="EMBL/GenBank/DDBJ databases">
        <title>Whole genome of Aphis craccivora.</title>
        <authorList>
            <person name="Voronova N.V."/>
            <person name="Shulinski R.S."/>
            <person name="Bandarenka Y.V."/>
            <person name="Zhorov D.G."/>
            <person name="Warner D."/>
        </authorList>
    </citation>
    <scope>NUCLEOTIDE SEQUENCE [LARGE SCALE GENOMIC DNA]</scope>
    <source>
        <strain evidence="1">180601</strain>
        <tissue evidence="1">Whole Body</tissue>
    </source>
</reference>